<comment type="caution">
    <text evidence="1">The sequence shown here is derived from an EMBL/GenBank/DDBJ whole genome shotgun (WGS) entry which is preliminary data.</text>
</comment>
<dbReference type="EMBL" id="ACUZ02000013">
    <property type="protein sequence ID" value="EFB32729.1"/>
    <property type="molecule type" value="Genomic_DNA"/>
</dbReference>
<evidence type="ECO:0000313" key="1">
    <source>
        <dbReference type="EMBL" id="EFB32729.1"/>
    </source>
</evidence>
<name>D1QPL7_9BACT</name>
<reference evidence="1 2" key="1">
    <citation type="submission" date="2009-11" db="EMBL/GenBank/DDBJ databases">
        <authorList>
            <person name="Weinstock G."/>
            <person name="Sodergren E."/>
            <person name="Clifton S."/>
            <person name="Fulton L."/>
            <person name="Fulton B."/>
            <person name="Courtney L."/>
            <person name="Fronick C."/>
            <person name="Harrison M."/>
            <person name="Strong C."/>
            <person name="Farmer C."/>
            <person name="Delahaunty K."/>
            <person name="Markovic C."/>
            <person name="Hall O."/>
            <person name="Minx P."/>
            <person name="Tomlinson C."/>
            <person name="Mitreva M."/>
            <person name="Nelson J."/>
            <person name="Hou S."/>
            <person name="Wollam A."/>
            <person name="Pepin K.H."/>
            <person name="Johnson M."/>
            <person name="Bhonagiri V."/>
            <person name="Nash W.E."/>
            <person name="Warren W."/>
            <person name="Chinwalla A."/>
            <person name="Mardis E.R."/>
            <person name="Wilson R.K."/>
        </authorList>
    </citation>
    <scope>NUCLEOTIDE SEQUENCE [LARGE SCALE GENOMIC DNA]</scope>
    <source>
        <strain evidence="1 2">F0302</strain>
    </source>
</reference>
<dbReference type="HOGENOM" id="CLU_3010499_0_0_10"/>
<proteinExistence type="predicted"/>
<dbReference type="AlphaFoldDB" id="D1QPL7"/>
<organism evidence="1 2">
    <name type="scientific">Segatella oris F0302</name>
    <dbReference type="NCBI Taxonomy" id="649760"/>
    <lineage>
        <taxon>Bacteria</taxon>
        <taxon>Pseudomonadati</taxon>
        <taxon>Bacteroidota</taxon>
        <taxon>Bacteroidia</taxon>
        <taxon>Bacteroidales</taxon>
        <taxon>Prevotellaceae</taxon>
        <taxon>Segatella</taxon>
    </lineage>
</organism>
<sequence length="56" mass="6327">MNGHSRHAAYGNLILYRQIAVSPLTYIRFINIKSWAGTLSVPTQNTDTEMLYALKS</sequence>
<dbReference type="Proteomes" id="UP000004079">
    <property type="component" value="Unassembled WGS sequence"/>
</dbReference>
<protein>
    <submittedName>
        <fullName evidence="1">Uncharacterized protein</fullName>
    </submittedName>
</protein>
<gene>
    <name evidence="1" type="ORF">HMPREF0971_00908</name>
</gene>
<evidence type="ECO:0000313" key="2">
    <source>
        <dbReference type="Proteomes" id="UP000004079"/>
    </source>
</evidence>
<accession>D1QPL7</accession>